<dbReference type="GO" id="GO:0009007">
    <property type="term" value="F:site-specific DNA-methyltransferase (adenine-specific) activity"/>
    <property type="evidence" value="ECO:0007669"/>
    <property type="project" value="UniProtKB-EC"/>
</dbReference>
<dbReference type="SUPFAM" id="SSF53335">
    <property type="entry name" value="S-adenosyl-L-methionine-dependent methyltransferases"/>
    <property type="match status" value="1"/>
</dbReference>
<dbReference type="InterPro" id="IPR050953">
    <property type="entry name" value="N4_N6_ade-DNA_methylase"/>
</dbReference>
<reference evidence="8 9" key="1">
    <citation type="submission" date="2019-02" db="EMBL/GenBank/DDBJ databases">
        <title>Deep-cultivation of Planctomycetes and their phenomic and genomic characterization uncovers novel biology.</title>
        <authorList>
            <person name="Wiegand S."/>
            <person name="Jogler M."/>
            <person name="Boedeker C."/>
            <person name="Pinto D."/>
            <person name="Vollmers J."/>
            <person name="Rivas-Marin E."/>
            <person name="Kohn T."/>
            <person name="Peeters S.H."/>
            <person name="Heuer A."/>
            <person name="Rast P."/>
            <person name="Oberbeckmann S."/>
            <person name="Bunk B."/>
            <person name="Jeske O."/>
            <person name="Meyerdierks A."/>
            <person name="Storesund J.E."/>
            <person name="Kallscheuer N."/>
            <person name="Luecker S."/>
            <person name="Lage O.M."/>
            <person name="Pohl T."/>
            <person name="Merkel B.J."/>
            <person name="Hornburger P."/>
            <person name="Mueller R.-W."/>
            <person name="Bruemmer F."/>
            <person name="Labrenz M."/>
            <person name="Spormann A.M."/>
            <person name="Op den Camp H."/>
            <person name="Overmann J."/>
            <person name="Amann R."/>
            <person name="Jetten M.S.M."/>
            <person name="Mascher T."/>
            <person name="Medema M.H."/>
            <person name="Devos D.P."/>
            <person name="Kaster A.-K."/>
            <person name="Ovreas L."/>
            <person name="Rohde M."/>
            <person name="Galperin M.Y."/>
            <person name="Jogler C."/>
        </authorList>
    </citation>
    <scope>NUCLEOTIDE SEQUENCE [LARGE SCALE GENOMIC DNA]</scope>
    <source>
        <strain evidence="8 9">Mal52</strain>
    </source>
</reference>
<evidence type="ECO:0000256" key="3">
    <source>
        <dbReference type="ARBA" id="ARBA00022603"/>
    </source>
</evidence>
<keyword evidence="4" id="KW-0808">Transferase</keyword>
<dbReference type="EMBL" id="CP036276">
    <property type="protein sequence ID" value="QDU42848.1"/>
    <property type="molecule type" value="Genomic_DNA"/>
</dbReference>
<evidence type="ECO:0000256" key="6">
    <source>
        <dbReference type="ARBA" id="ARBA00047942"/>
    </source>
</evidence>
<evidence type="ECO:0000256" key="2">
    <source>
        <dbReference type="ARBA" id="ARBA00011900"/>
    </source>
</evidence>
<dbReference type="EC" id="2.1.1.72" evidence="2"/>
<comment type="catalytic activity">
    <reaction evidence="6">
        <text>a 2'-deoxyadenosine in DNA + S-adenosyl-L-methionine = an N(6)-methyl-2'-deoxyadenosine in DNA + S-adenosyl-L-homocysteine + H(+)</text>
        <dbReference type="Rhea" id="RHEA:15197"/>
        <dbReference type="Rhea" id="RHEA-COMP:12418"/>
        <dbReference type="Rhea" id="RHEA-COMP:12419"/>
        <dbReference type="ChEBI" id="CHEBI:15378"/>
        <dbReference type="ChEBI" id="CHEBI:57856"/>
        <dbReference type="ChEBI" id="CHEBI:59789"/>
        <dbReference type="ChEBI" id="CHEBI:90615"/>
        <dbReference type="ChEBI" id="CHEBI:90616"/>
        <dbReference type="EC" id="2.1.1.72"/>
    </reaction>
</comment>
<dbReference type="Pfam" id="PF02384">
    <property type="entry name" value="N6_Mtase"/>
    <property type="match status" value="1"/>
</dbReference>
<dbReference type="PANTHER" id="PTHR33841:SF1">
    <property type="entry name" value="DNA METHYLTRANSFERASE A"/>
    <property type="match status" value="1"/>
</dbReference>
<organism evidence="8 9">
    <name type="scientific">Symmachiella dynata</name>
    <dbReference type="NCBI Taxonomy" id="2527995"/>
    <lineage>
        <taxon>Bacteria</taxon>
        <taxon>Pseudomonadati</taxon>
        <taxon>Planctomycetota</taxon>
        <taxon>Planctomycetia</taxon>
        <taxon>Planctomycetales</taxon>
        <taxon>Planctomycetaceae</taxon>
        <taxon>Symmachiella</taxon>
    </lineage>
</organism>
<evidence type="ECO:0000256" key="5">
    <source>
        <dbReference type="ARBA" id="ARBA00022747"/>
    </source>
</evidence>
<dbReference type="GO" id="GO:0008170">
    <property type="term" value="F:N-methyltransferase activity"/>
    <property type="evidence" value="ECO:0007669"/>
    <property type="project" value="InterPro"/>
</dbReference>
<dbReference type="GO" id="GO:0003677">
    <property type="term" value="F:DNA binding"/>
    <property type="evidence" value="ECO:0007669"/>
    <property type="project" value="InterPro"/>
</dbReference>
<sequence length="1009" mass="116306">MATNETNEYRQLVSGLGYDTNVPEAGFVHGDALRAQTAGDGLDDRRFRYAAVLDPEKLGVTDVFEINGAPCIYMKSLSAEPSEERVRNWHRTAWNHGLGRMLWIVTPTEVRVLNAFAPPPKEEHRRMHPAELLRCAVDDLEQLRRYELDRISLESGQFWTTDVGRRITRDSRIDAELVKDLKIASQILIERDCEPIQAYRLMLRTLFTAYLEARNVLPAKLFDHLQATTFGEVLSRVGETKTFFERMRETFNGDLFPPPPTRNEDEGQYSYQKKHLDVARAVVTRQNLTSGQQTFDFWQYDFEVIPIELISSIYEDFIYKDDQSTAKARGTHYTPVNLVDLVFSQVFDDHQFSKKLPHDAKILDLACGSGVFLVDAFRRLVARRVSAGERLTRTLVRNVLSNQIFGVDVSETAVEIAAFSLCLTAFELDPSPGSAQHLRFRHSLKRRNLFVGDAFSTSGFVEKEPFREKQFSIVVGNPPWNKPKGVRSTSEASSRSHIEYCEQQEPPIELPFRSPIDQAFIWRSRDFLHSSGRIGLILDAKNFFSQEEQSLTSKRQLFCDLRIRVMLNLSVLHDKQLFPSAKQPAMVFVAEHCKPKKGDSFVFASAERSETFRKHGIVELFLERLNHLPIARIPEETHLFKIATYGTARDRAIMRQLFSDFDPLESVLATWSCQFNQGFIKGNHSRDAPDDFPKHKLEDRELTRFRQGVVGLPPFEYSRLERPREGRIYSGPLFLVRQSLQDHRLVGAMCNADITYSRTYFGIPMHKSQMWRLDLLNAYLNSSLAMYCFLMTATRFGIDKQIAEQNDFERLPFRAVETEEECHELRNIVRKLAIESKPNLSVLDEAVFDFYGLPNWQREYVADTIRFDLDFVRRGSKATSVLPADKDEMRLYAETMVMQIRSNLTATELSVNADIVTGLSHLRCVVIRFDEKRNRRVRFSNTLEDKFSSRLAELLHAPLSAGVQLRRSLVHFDADRCIIVKFAQKRFWSRARAYDDSDSIFYELCRGGE</sequence>
<dbReference type="AlphaFoldDB" id="A0A517ZK54"/>
<dbReference type="RefSeq" id="WP_145374851.1">
    <property type="nucleotide sequence ID" value="NZ_CP036276.1"/>
</dbReference>
<comment type="similarity">
    <text evidence="1">Belongs to the N(4)/N(6)-methyltransferase family.</text>
</comment>
<dbReference type="PANTHER" id="PTHR33841">
    <property type="entry name" value="DNA METHYLTRANSFERASE YEEA-RELATED"/>
    <property type="match status" value="1"/>
</dbReference>
<dbReference type="InterPro" id="IPR002052">
    <property type="entry name" value="DNA_methylase_N6_adenine_CS"/>
</dbReference>
<gene>
    <name evidence="8" type="ORF">Mal52_13170</name>
</gene>
<proteinExistence type="inferred from homology"/>
<dbReference type="PRINTS" id="PR00507">
    <property type="entry name" value="N12N6MTFRASE"/>
</dbReference>
<accession>A0A517ZK54</accession>
<dbReference type="GO" id="GO:0009307">
    <property type="term" value="P:DNA restriction-modification system"/>
    <property type="evidence" value="ECO:0007669"/>
    <property type="project" value="UniProtKB-KW"/>
</dbReference>
<dbReference type="InterPro" id="IPR003356">
    <property type="entry name" value="DNA_methylase_A-5"/>
</dbReference>
<dbReference type="GO" id="GO:0032259">
    <property type="term" value="P:methylation"/>
    <property type="evidence" value="ECO:0007669"/>
    <property type="project" value="UniProtKB-KW"/>
</dbReference>
<evidence type="ECO:0000259" key="7">
    <source>
        <dbReference type="Pfam" id="PF02384"/>
    </source>
</evidence>
<keyword evidence="9" id="KW-1185">Reference proteome</keyword>
<dbReference type="Proteomes" id="UP000319383">
    <property type="component" value="Chromosome"/>
</dbReference>
<protein>
    <recommendedName>
        <fullName evidence="2">site-specific DNA-methyltransferase (adenine-specific)</fullName>
        <ecNumber evidence="2">2.1.1.72</ecNumber>
    </recommendedName>
</protein>
<evidence type="ECO:0000256" key="1">
    <source>
        <dbReference type="ARBA" id="ARBA00006594"/>
    </source>
</evidence>
<dbReference type="KEGG" id="sdyn:Mal52_13170"/>
<evidence type="ECO:0000313" key="8">
    <source>
        <dbReference type="EMBL" id="QDU42848.1"/>
    </source>
</evidence>
<evidence type="ECO:0000313" key="9">
    <source>
        <dbReference type="Proteomes" id="UP000319383"/>
    </source>
</evidence>
<dbReference type="Gene3D" id="3.40.50.150">
    <property type="entry name" value="Vaccinia Virus protein VP39"/>
    <property type="match status" value="1"/>
</dbReference>
<keyword evidence="3 8" id="KW-0489">Methyltransferase</keyword>
<dbReference type="InterPro" id="IPR029063">
    <property type="entry name" value="SAM-dependent_MTases_sf"/>
</dbReference>
<keyword evidence="5" id="KW-0680">Restriction system</keyword>
<name>A0A517ZK54_9PLAN</name>
<feature type="domain" description="DNA methylase adenine-specific" evidence="7">
    <location>
        <begin position="308"/>
        <end position="607"/>
    </location>
</feature>
<dbReference type="PROSITE" id="PS00092">
    <property type="entry name" value="N6_MTASE"/>
    <property type="match status" value="1"/>
</dbReference>
<evidence type="ECO:0000256" key="4">
    <source>
        <dbReference type="ARBA" id="ARBA00022679"/>
    </source>
</evidence>